<keyword evidence="4" id="KW-1185">Reference proteome</keyword>
<dbReference type="GO" id="GO:0006508">
    <property type="term" value="P:proteolysis"/>
    <property type="evidence" value="ECO:0007669"/>
    <property type="project" value="InterPro"/>
</dbReference>
<dbReference type="PANTHER" id="PTHR22946">
    <property type="entry name" value="DIENELACTONE HYDROLASE DOMAIN-CONTAINING PROTEIN-RELATED"/>
    <property type="match status" value="1"/>
</dbReference>
<organism evidence="3 4">
    <name type="scientific">Cryobacterium suzukii</name>
    <dbReference type="NCBI Taxonomy" id="1259198"/>
    <lineage>
        <taxon>Bacteria</taxon>
        <taxon>Bacillati</taxon>
        <taxon>Actinomycetota</taxon>
        <taxon>Actinomycetes</taxon>
        <taxon>Micrococcales</taxon>
        <taxon>Microbacteriaceae</taxon>
        <taxon>Cryobacterium</taxon>
    </lineage>
</organism>
<evidence type="ECO:0000256" key="1">
    <source>
        <dbReference type="ARBA" id="ARBA00008645"/>
    </source>
</evidence>
<evidence type="ECO:0000259" key="2">
    <source>
        <dbReference type="Pfam" id="PF00326"/>
    </source>
</evidence>
<dbReference type="EMBL" id="SOHJ01000014">
    <property type="protein sequence ID" value="TFD57247.1"/>
    <property type="molecule type" value="Genomic_DNA"/>
</dbReference>
<dbReference type="SUPFAM" id="SSF53474">
    <property type="entry name" value="alpha/beta-Hydrolases"/>
    <property type="match status" value="1"/>
</dbReference>
<comment type="caution">
    <text evidence="3">The sequence shown here is derived from an EMBL/GenBank/DDBJ whole genome shotgun (WGS) entry which is preliminary data.</text>
</comment>
<evidence type="ECO:0000313" key="4">
    <source>
        <dbReference type="Proteomes" id="UP000298170"/>
    </source>
</evidence>
<dbReference type="OrthoDB" id="9765647at2"/>
<accession>A0A4R9ADJ9</accession>
<dbReference type="Pfam" id="PF00326">
    <property type="entry name" value="Peptidase_S9"/>
    <property type="match status" value="1"/>
</dbReference>
<feature type="domain" description="Peptidase S9 prolyl oligopeptidase catalytic" evidence="2">
    <location>
        <begin position="54"/>
        <end position="132"/>
    </location>
</feature>
<gene>
    <name evidence="3" type="ORF">E3T39_14625</name>
</gene>
<dbReference type="PIRSF" id="PIRSF031982">
    <property type="entry name" value="UCP031982_abhydr"/>
    <property type="match status" value="1"/>
</dbReference>
<proteinExistence type="inferred from homology"/>
<reference evidence="3 4" key="1">
    <citation type="submission" date="2019-03" db="EMBL/GenBank/DDBJ databases">
        <title>Genomics of glacier-inhabiting Cryobacterium strains.</title>
        <authorList>
            <person name="Liu Q."/>
            <person name="Xin Y.-H."/>
        </authorList>
    </citation>
    <scope>NUCLEOTIDE SEQUENCE [LARGE SCALE GENOMIC DNA]</scope>
    <source>
        <strain evidence="3 4">Sr39</strain>
    </source>
</reference>
<dbReference type="InterPro" id="IPR029058">
    <property type="entry name" value="AB_hydrolase_fold"/>
</dbReference>
<dbReference type="Proteomes" id="UP000298170">
    <property type="component" value="Unassembled WGS sequence"/>
</dbReference>
<dbReference type="RefSeq" id="WP_134516568.1">
    <property type="nucleotide sequence ID" value="NZ_SOHJ01000014.1"/>
</dbReference>
<dbReference type="GO" id="GO:0008236">
    <property type="term" value="F:serine-type peptidase activity"/>
    <property type="evidence" value="ECO:0007669"/>
    <property type="project" value="InterPro"/>
</dbReference>
<keyword evidence="3" id="KW-0378">Hydrolase</keyword>
<dbReference type="InterPro" id="IPR016986">
    <property type="entry name" value="UCP031982_abhydr"/>
</dbReference>
<evidence type="ECO:0000313" key="3">
    <source>
        <dbReference type="EMBL" id="TFD57247.1"/>
    </source>
</evidence>
<dbReference type="InterPro" id="IPR001375">
    <property type="entry name" value="Peptidase_S9_cat"/>
</dbReference>
<protein>
    <submittedName>
        <fullName evidence="3">Alpha/beta fold hydrolase</fullName>
    </submittedName>
</protein>
<sequence>MNPEITQLLDRSRSSWSVPTEPRLLQARIWPAHGSTPAPVVVLSHGTGGAGEDLDWLAKPLNDAGFLVASVDHHGNSYNDEYLVEGFTFAWERARDITLLIDHLVDEHDIDIRRIGAAGFSFGGYTVTAVLGGKIDVHIMDAMFQGHIPAPDVPEFPDLIKTLRSKYSDAELTSLVESGARSMTDTRVRAGILLAPAIGRLLIPESLQHISAPVLVRWGDADDNTPPEDNALLYRDLIPHAYGESLGSNVGHYVFLGDREDPTGVRPRVAAEAVKFFMSNL</sequence>
<dbReference type="InterPro" id="IPR050261">
    <property type="entry name" value="FrsA_esterase"/>
</dbReference>
<comment type="similarity">
    <text evidence="1">Belongs to the AB hydrolase superfamily.</text>
</comment>
<dbReference type="Gene3D" id="3.40.50.1820">
    <property type="entry name" value="alpha/beta hydrolase"/>
    <property type="match status" value="1"/>
</dbReference>
<dbReference type="AlphaFoldDB" id="A0A4R9ADJ9"/>
<name>A0A4R9ADJ9_9MICO</name>